<dbReference type="Pfam" id="PF02463">
    <property type="entry name" value="SMC_N"/>
    <property type="match status" value="1"/>
</dbReference>
<dbReference type="GO" id="GO:0006310">
    <property type="term" value="P:DNA recombination"/>
    <property type="evidence" value="ECO:0007669"/>
    <property type="project" value="InterPro"/>
</dbReference>
<dbReference type="Gene3D" id="3.40.50.300">
    <property type="entry name" value="P-loop containing nucleotide triphosphate hydrolases"/>
    <property type="match status" value="2"/>
</dbReference>
<keyword evidence="6" id="KW-0067">ATP-binding</keyword>
<comment type="similarity">
    <text evidence="2 9">Belongs to the RecN family.</text>
</comment>
<keyword evidence="7 9" id="KW-0234">DNA repair</keyword>
<evidence type="ECO:0000256" key="1">
    <source>
        <dbReference type="ARBA" id="ARBA00003618"/>
    </source>
</evidence>
<protein>
    <recommendedName>
        <fullName evidence="3 9">DNA repair protein RecN</fullName>
    </recommendedName>
    <alternativeName>
        <fullName evidence="8 9">Recombination protein N</fullName>
    </alternativeName>
</protein>
<evidence type="ECO:0000256" key="8">
    <source>
        <dbReference type="ARBA" id="ARBA00033408"/>
    </source>
</evidence>
<evidence type="ECO:0000256" key="7">
    <source>
        <dbReference type="ARBA" id="ARBA00023204"/>
    </source>
</evidence>
<proteinExistence type="inferred from homology"/>
<evidence type="ECO:0000256" key="5">
    <source>
        <dbReference type="ARBA" id="ARBA00022763"/>
    </source>
</evidence>
<name>A0A7X3JZG1_9BACL</name>
<dbReference type="PANTHER" id="PTHR11059">
    <property type="entry name" value="DNA REPAIR PROTEIN RECN"/>
    <property type="match status" value="1"/>
</dbReference>
<keyword evidence="4" id="KW-0547">Nucleotide-binding</keyword>
<comment type="function">
    <text evidence="1 9">May be involved in recombinational repair of damaged DNA.</text>
</comment>
<dbReference type="GO" id="GO:0009432">
    <property type="term" value="P:SOS response"/>
    <property type="evidence" value="ECO:0007669"/>
    <property type="project" value="TreeGrafter"/>
</dbReference>
<evidence type="ECO:0000256" key="9">
    <source>
        <dbReference type="PIRNR" id="PIRNR003128"/>
    </source>
</evidence>
<dbReference type="PANTHER" id="PTHR11059:SF0">
    <property type="entry name" value="DNA REPAIR PROTEIN RECN"/>
    <property type="match status" value="1"/>
</dbReference>
<feature type="coiled-coil region" evidence="10">
    <location>
        <begin position="339"/>
        <end position="366"/>
    </location>
</feature>
<dbReference type="GO" id="GO:0005524">
    <property type="term" value="F:ATP binding"/>
    <property type="evidence" value="ECO:0007669"/>
    <property type="project" value="UniProtKB-KW"/>
</dbReference>
<dbReference type="FunFam" id="3.40.50.300:FF:000356">
    <property type="entry name" value="DNA repair protein RecN"/>
    <property type="match status" value="1"/>
</dbReference>
<keyword evidence="5 9" id="KW-0227">DNA damage</keyword>
<dbReference type="GO" id="GO:0043590">
    <property type="term" value="C:bacterial nucleoid"/>
    <property type="evidence" value="ECO:0007669"/>
    <property type="project" value="TreeGrafter"/>
</dbReference>
<dbReference type="RefSeq" id="WP_157335598.1">
    <property type="nucleotide sequence ID" value="NZ_RHLK01000005.1"/>
</dbReference>
<evidence type="ECO:0000313" key="13">
    <source>
        <dbReference type="Proteomes" id="UP000490800"/>
    </source>
</evidence>
<evidence type="ECO:0000313" key="12">
    <source>
        <dbReference type="EMBL" id="MVP00144.1"/>
    </source>
</evidence>
<accession>A0A7X3JZG1</accession>
<comment type="caution">
    <text evidence="12">The sequence shown here is derived from an EMBL/GenBank/DDBJ whole genome shotgun (WGS) entry which is preliminary data.</text>
</comment>
<dbReference type="AlphaFoldDB" id="A0A7X3JZG1"/>
<sequence length="578" mass="64510">MLTELSIRNLAVIEYVHIGFKSGFHVLTGETGAGKSIIIDALSLIVGGRGSSELVRYGSEKAEIEAVFEVEEDHPVWETLTQLGIEAAAEEQLLIRREVTANGKSSSRINGQLVNLTMLREVGRWLVNIHGQHEHQSLLKSDEHIHWLDTYGEKEIAASLQAYRASYDRYTKLRKELKSLVETSKQSLQMLDLYRFQVDEIAAASLKEGEEIGLAEEKSKLANAEKLYKNVAASYDTLYGNNSGLDSIGKSIARIQDVASIDKTGIAPLLEQMQNAFYQLEDAAYQLRDYRDEVEFNPERLDEIELRLDLIASLRRKYGDTITEILAYSDKISGELATIENKDEIIQKLQDKLAAETSQLAKAALDLSKRRSKIAGRLAQEIETELRDLHMERTQFRVQVAHIEAANAQAGLALDNGSVKFTRDGIDQVEFLMAPNPGEPLRGLSKIASGGELSRIMLAMKSIFARLDRIPVLIFDEVDTGVSGRAAQAIAEKLSVLSVSCQVFSITHLPQVACMADVHFYIHKEVEGERTYTRVTDLSRRGRVEELARMLGGVEVTETTLHHAQEMLALADEQKSRN</sequence>
<dbReference type="GO" id="GO:0006281">
    <property type="term" value="P:DNA repair"/>
    <property type="evidence" value="ECO:0007669"/>
    <property type="project" value="UniProtKB-KW"/>
</dbReference>
<dbReference type="InterPro" id="IPR003395">
    <property type="entry name" value="RecF/RecN/SMC_N"/>
</dbReference>
<keyword evidence="10" id="KW-0175">Coiled coil</keyword>
<dbReference type="NCBIfam" id="NF008121">
    <property type="entry name" value="PRK10869.1"/>
    <property type="match status" value="1"/>
</dbReference>
<evidence type="ECO:0000256" key="10">
    <source>
        <dbReference type="SAM" id="Coils"/>
    </source>
</evidence>
<dbReference type="CDD" id="cd03241">
    <property type="entry name" value="ABC_RecN"/>
    <property type="match status" value="2"/>
</dbReference>
<dbReference type="InterPro" id="IPR004604">
    <property type="entry name" value="DNA_recomb/repair_RecN"/>
</dbReference>
<evidence type="ECO:0000256" key="3">
    <source>
        <dbReference type="ARBA" id="ARBA00021315"/>
    </source>
</evidence>
<gene>
    <name evidence="12" type="primary">recN</name>
    <name evidence="12" type="ORF">EDM21_11540</name>
</gene>
<dbReference type="Proteomes" id="UP000490800">
    <property type="component" value="Unassembled WGS sequence"/>
</dbReference>
<reference evidence="12 13" key="1">
    <citation type="journal article" date="2019" name="Microorganisms">
        <title>Paenibacillus lutrae sp. nov., A Chitinolytic Species Isolated from A River Otter in Castril Natural Park, Granada, Spain.</title>
        <authorList>
            <person name="Rodriguez M."/>
            <person name="Reina J.C."/>
            <person name="Bejar V."/>
            <person name="Llamas I."/>
        </authorList>
    </citation>
    <scope>NUCLEOTIDE SEQUENCE [LARGE SCALE GENOMIC DNA]</scope>
    <source>
        <strain evidence="12 13">N10</strain>
    </source>
</reference>
<dbReference type="PIRSF" id="PIRSF003128">
    <property type="entry name" value="RecN"/>
    <property type="match status" value="1"/>
</dbReference>
<organism evidence="12 13">
    <name type="scientific">Paenibacillus lutrae</name>
    <dbReference type="NCBI Taxonomy" id="2078573"/>
    <lineage>
        <taxon>Bacteria</taxon>
        <taxon>Bacillati</taxon>
        <taxon>Bacillota</taxon>
        <taxon>Bacilli</taxon>
        <taxon>Bacillales</taxon>
        <taxon>Paenibacillaceae</taxon>
        <taxon>Paenibacillus</taxon>
    </lineage>
</organism>
<evidence type="ECO:0000256" key="6">
    <source>
        <dbReference type="ARBA" id="ARBA00022840"/>
    </source>
</evidence>
<feature type="domain" description="RecF/RecN/SMC N-terminal" evidence="11">
    <location>
        <begin position="2"/>
        <end position="525"/>
    </location>
</feature>
<evidence type="ECO:0000256" key="4">
    <source>
        <dbReference type="ARBA" id="ARBA00022741"/>
    </source>
</evidence>
<dbReference type="InterPro" id="IPR027417">
    <property type="entry name" value="P-loop_NTPase"/>
</dbReference>
<keyword evidence="13" id="KW-1185">Reference proteome</keyword>
<dbReference type="NCBIfam" id="TIGR00634">
    <property type="entry name" value="recN"/>
    <property type="match status" value="1"/>
</dbReference>
<evidence type="ECO:0000259" key="11">
    <source>
        <dbReference type="Pfam" id="PF02463"/>
    </source>
</evidence>
<dbReference type="EMBL" id="RHLK01000005">
    <property type="protein sequence ID" value="MVP00144.1"/>
    <property type="molecule type" value="Genomic_DNA"/>
</dbReference>
<dbReference type="FunFam" id="3.40.50.300:FF:000319">
    <property type="entry name" value="DNA repair protein RecN"/>
    <property type="match status" value="1"/>
</dbReference>
<evidence type="ECO:0000256" key="2">
    <source>
        <dbReference type="ARBA" id="ARBA00009441"/>
    </source>
</evidence>
<dbReference type="SUPFAM" id="SSF52540">
    <property type="entry name" value="P-loop containing nucleoside triphosphate hydrolases"/>
    <property type="match status" value="2"/>
</dbReference>
<dbReference type="OrthoDB" id="9806954at2"/>